<evidence type="ECO:0000313" key="2">
    <source>
        <dbReference type="Proteomes" id="UP000608071"/>
    </source>
</evidence>
<accession>A0ABR8T218</accession>
<sequence length="97" mass="11005">MNLLSKEKEAKIAFLESMTRSQLALSRMLTIIADRYELISPTEDIVPEHILLIERCRLEMAEMAGMMKINALNKGTPTPPWYANQLLSCKHASQDSI</sequence>
<organism evidence="1 2">
    <name type="scientific">Paenibacillus gallinarum</name>
    <dbReference type="NCBI Taxonomy" id="2762232"/>
    <lineage>
        <taxon>Bacteria</taxon>
        <taxon>Bacillati</taxon>
        <taxon>Bacillota</taxon>
        <taxon>Bacilli</taxon>
        <taxon>Bacillales</taxon>
        <taxon>Paenibacillaceae</taxon>
        <taxon>Paenibacillus</taxon>
    </lineage>
</organism>
<comment type="caution">
    <text evidence="1">The sequence shown here is derived from an EMBL/GenBank/DDBJ whole genome shotgun (WGS) entry which is preliminary data.</text>
</comment>
<dbReference type="Proteomes" id="UP000608071">
    <property type="component" value="Unassembled WGS sequence"/>
</dbReference>
<name>A0ABR8T218_9BACL</name>
<evidence type="ECO:0000313" key="1">
    <source>
        <dbReference type="EMBL" id="MBD7969732.1"/>
    </source>
</evidence>
<proteinExistence type="predicted"/>
<reference evidence="1 2" key="1">
    <citation type="submission" date="2020-08" db="EMBL/GenBank/DDBJ databases">
        <title>A Genomic Blueprint of the Chicken Gut Microbiome.</title>
        <authorList>
            <person name="Gilroy R."/>
            <person name="Ravi A."/>
            <person name="Getino M."/>
            <person name="Pursley I."/>
            <person name="Horton D.L."/>
            <person name="Alikhan N.-F."/>
            <person name="Baker D."/>
            <person name="Gharbi K."/>
            <person name="Hall N."/>
            <person name="Watson M."/>
            <person name="Adriaenssens E.M."/>
            <person name="Foster-Nyarko E."/>
            <person name="Jarju S."/>
            <person name="Secka A."/>
            <person name="Antonio M."/>
            <person name="Oren A."/>
            <person name="Chaudhuri R."/>
            <person name="La Ragione R.M."/>
            <person name="Hildebrand F."/>
            <person name="Pallen M.J."/>
        </authorList>
    </citation>
    <scope>NUCLEOTIDE SEQUENCE [LARGE SCALE GENOMIC DNA]</scope>
    <source>
        <strain evidence="1 2">Sa2BVA9</strain>
    </source>
</reference>
<dbReference type="RefSeq" id="WP_191802101.1">
    <property type="nucleotide sequence ID" value="NZ_JACSQL010000008.1"/>
</dbReference>
<dbReference type="EMBL" id="JACSQL010000008">
    <property type="protein sequence ID" value="MBD7969732.1"/>
    <property type="molecule type" value="Genomic_DNA"/>
</dbReference>
<gene>
    <name evidence="1" type="ORF">H9647_16845</name>
</gene>
<protein>
    <submittedName>
        <fullName evidence="1">Uncharacterized protein</fullName>
    </submittedName>
</protein>
<keyword evidence="2" id="KW-1185">Reference proteome</keyword>